<dbReference type="AlphaFoldDB" id="A0A505DQ11"/>
<dbReference type="Pfam" id="PF08659">
    <property type="entry name" value="KR"/>
    <property type="match status" value="1"/>
</dbReference>
<protein>
    <submittedName>
        <fullName evidence="6">KR domain-containing protein</fullName>
    </submittedName>
</protein>
<dbReference type="InterPro" id="IPR036736">
    <property type="entry name" value="ACP-like_sf"/>
</dbReference>
<dbReference type="EMBL" id="VCHX02000052">
    <property type="protein sequence ID" value="TPQ23303.1"/>
    <property type="molecule type" value="Genomic_DNA"/>
</dbReference>
<reference evidence="6 7" key="1">
    <citation type="submission" date="2019-06" db="EMBL/GenBank/DDBJ databases">
        <title>Streptomyces sporangiiformans sp. nov., a novel actinomycete isolated from soil in Mount Song.</title>
        <authorList>
            <person name="Han L."/>
        </authorList>
    </citation>
    <scope>NUCLEOTIDE SEQUENCE [LARGE SCALE GENOMIC DNA]</scope>
    <source>
        <strain evidence="6 7">NEAU-SSA 1</strain>
    </source>
</reference>
<keyword evidence="7" id="KW-1185">Reference proteome</keyword>
<evidence type="ECO:0000256" key="1">
    <source>
        <dbReference type="ARBA" id="ARBA00022450"/>
    </source>
</evidence>
<dbReference type="SMART" id="SM01294">
    <property type="entry name" value="PKS_PP_betabranch"/>
    <property type="match status" value="1"/>
</dbReference>
<sequence>CDVADRAAVEALLTEACAEVPLTAVVHAAGVVDDGVVESLTPERVAAVLRPKADAAWVLHEVTRDMDLSAFVLFSSFAGVVGGMGQASYAAANTFLDALAGYRRAHGLPATSVAWGPWAGGGMAAGEIQERARRGGLSPLPPERALAALRQAVDHGDAVVAVADVDWERFGAGGRAALFDGIPEVRRLREQPIPDESVPREHSAELRQRLAQLPESERAGALVELVCVHTAVVLGYANSAAVDPARTFSELGCDSLTAVEIRNQLTAATGLPLAAGVVFDHPTPAALAEELGAGLADGADGTGDSAAVGMAALEQLEGALVGGVSDDLARTRIAERLQVLAARLTGADAEQDGGSGTAKFDDASDDELFDFIHRELGR</sequence>
<keyword evidence="1" id="KW-0596">Phosphopantetheine</keyword>
<evidence type="ECO:0000256" key="2">
    <source>
        <dbReference type="ARBA" id="ARBA00022553"/>
    </source>
</evidence>
<dbReference type="SUPFAM" id="SSF51735">
    <property type="entry name" value="NAD(P)-binding Rossmann-fold domains"/>
    <property type="match status" value="1"/>
</dbReference>
<organism evidence="6 7">
    <name type="scientific">Streptomyces sporangiiformans</name>
    <dbReference type="NCBI Taxonomy" id="2315329"/>
    <lineage>
        <taxon>Bacteria</taxon>
        <taxon>Bacillati</taxon>
        <taxon>Actinomycetota</taxon>
        <taxon>Actinomycetes</taxon>
        <taxon>Kitasatosporales</taxon>
        <taxon>Streptomycetaceae</taxon>
        <taxon>Streptomyces</taxon>
    </lineage>
</organism>
<gene>
    <name evidence="6" type="ORF">FGD71_004890</name>
</gene>
<feature type="non-terminal residue" evidence="6">
    <location>
        <position position="1"/>
    </location>
</feature>
<dbReference type="InterPro" id="IPR036291">
    <property type="entry name" value="NAD(P)-bd_dom_sf"/>
</dbReference>
<dbReference type="RefSeq" id="WP_140935826.1">
    <property type="nucleotide sequence ID" value="NZ_QXMJ01000052.1"/>
</dbReference>
<keyword evidence="3" id="KW-0808">Transferase</keyword>
<dbReference type="SMART" id="SM00822">
    <property type="entry name" value="PKS_KR"/>
    <property type="match status" value="1"/>
</dbReference>
<dbReference type="InterPro" id="IPR050091">
    <property type="entry name" value="PKS_NRPS_Biosynth_Enz"/>
</dbReference>
<dbReference type="Gene3D" id="3.40.50.720">
    <property type="entry name" value="NAD(P)-binding Rossmann-like Domain"/>
    <property type="match status" value="1"/>
</dbReference>
<dbReference type="SMART" id="SM00823">
    <property type="entry name" value="PKS_PP"/>
    <property type="match status" value="1"/>
</dbReference>
<dbReference type="GO" id="GO:0006633">
    <property type="term" value="P:fatty acid biosynthetic process"/>
    <property type="evidence" value="ECO:0007669"/>
    <property type="project" value="TreeGrafter"/>
</dbReference>
<dbReference type="GO" id="GO:0031177">
    <property type="term" value="F:phosphopantetheine binding"/>
    <property type="evidence" value="ECO:0007669"/>
    <property type="project" value="InterPro"/>
</dbReference>
<evidence type="ECO:0000256" key="3">
    <source>
        <dbReference type="ARBA" id="ARBA00022679"/>
    </source>
</evidence>
<comment type="caution">
    <text evidence="6">The sequence shown here is derived from an EMBL/GenBank/DDBJ whole genome shotgun (WGS) entry which is preliminary data.</text>
</comment>
<dbReference type="PANTHER" id="PTHR43775">
    <property type="entry name" value="FATTY ACID SYNTHASE"/>
    <property type="match status" value="1"/>
</dbReference>
<evidence type="ECO:0000313" key="6">
    <source>
        <dbReference type="EMBL" id="TPQ23303.1"/>
    </source>
</evidence>
<evidence type="ECO:0000313" key="7">
    <source>
        <dbReference type="Proteomes" id="UP000317378"/>
    </source>
</evidence>
<dbReference type="InterPro" id="IPR057326">
    <property type="entry name" value="KR_dom"/>
</dbReference>
<keyword evidence="4" id="KW-0511">Multifunctional enzyme</keyword>
<dbReference type="GO" id="GO:0004312">
    <property type="term" value="F:fatty acid synthase activity"/>
    <property type="evidence" value="ECO:0007669"/>
    <property type="project" value="TreeGrafter"/>
</dbReference>
<evidence type="ECO:0000259" key="5">
    <source>
        <dbReference type="PROSITE" id="PS50075"/>
    </source>
</evidence>
<accession>A0A505DQ11</accession>
<dbReference type="GO" id="GO:0017000">
    <property type="term" value="P:antibiotic biosynthetic process"/>
    <property type="evidence" value="ECO:0007669"/>
    <property type="project" value="UniProtKB-ARBA"/>
</dbReference>
<dbReference type="Proteomes" id="UP000317378">
    <property type="component" value="Unassembled WGS sequence"/>
</dbReference>
<proteinExistence type="predicted"/>
<dbReference type="PROSITE" id="PS50075">
    <property type="entry name" value="CARRIER"/>
    <property type="match status" value="1"/>
</dbReference>
<dbReference type="PANTHER" id="PTHR43775:SF51">
    <property type="entry name" value="INACTIVE PHENOLPHTHIOCEROL SYNTHESIS POLYKETIDE SYNTHASE TYPE I PKS1-RELATED"/>
    <property type="match status" value="1"/>
</dbReference>
<dbReference type="Gene3D" id="1.10.1200.10">
    <property type="entry name" value="ACP-like"/>
    <property type="match status" value="1"/>
</dbReference>
<feature type="domain" description="Carrier" evidence="5">
    <location>
        <begin position="220"/>
        <end position="295"/>
    </location>
</feature>
<keyword evidence="2" id="KW-0597">Phosphoprotein</keyword>
<name>A0A505DQ11_9ACTN</name>
<dbReference type="Pfam" id="PF00550">
    <property type="entry name" value="PP-binding"/>
    <property type="match status" value="1"/>
</dbReference>
<dbReference type="SUPFAM" id="SSF47336">
    <property type="entry name" value="ACP-like"/>
    <property type="match status" value="1"/>
</dbReference>
<dbReference type="InterPro" id="IPR020806">
    <property type="entry name" value="PKS_PP-bd"/>
</dbReference>
<dbReference type="InterPro" id="IPR013968">
    <property type="entry name" value="PKS_KR"/>
</dbReference>
<dbReference type="InterPro" id="IPR009081">
    <property type="entry name" value="PP-bd_ACP"/>
</dbReference>
<evidence type="ECO:0000256" key="4">
    <source>
        <dbReference type="ARBA" id="ARBA00023268"/>
    </source>
</evidence>
<dbReference type="FunFam" id="1.10.1200.10:FF:000007">
    <property type="entry name" value="Probable polyketide synthase pks17"/>
    <property type="match status" value="1"/>
</dbReference>